<evidence type="ECO:0000313" key="4">
    <source>
        <dbReference type="EMBL" id="CAH1969387.1"/>
    </source>
</evidence>
<dbReference type="AlphaFoldDB" id="A0A9P0P3D7"/>
<dbReference type="Gene3D" id="1.10.10.60">
    <property type="entry name" value="Homeodomain-like"/>
    <property type="match status" value="1"/>
</dbReference>
<evidence type="ECO:0000259" key="3">
    <source>
        <dbReference type="Pfam" id="PF05225"/>
    </source>
</evidence>
<evidence type="ECO:0008006" key="6">
    <source>
        <dbReference type="Google" id="ProtNLM"/>
    </source>
</evidence>
<dbReference type="PANTHER" id="PTHR19303">
    <property type="entry name" value="TRANSPOSON"/>
    <property type="match status" value="1"/>
</dbReference>
<dbReference type="InterPro" id="IPR050863">
    <property type="entry name" value="CenT-Element_Derived"/>
</dbReference>
<sequence>MHKIVPGNAIKPPVDTLVYKMMLRFLNFGVLNKAASEEFVASLFDFVELDISIMEVSIILGSILFTDAALRSMVIASSFLPAAINHLGSSSELSPPKGSLSEEDILKSSSRVFEILGIPPTVESVKMSSRGKYGKWSTEDLSSAISAFRNGSYGLNECARLFKVPKATLKRHLEKKNKRVNDAIKKMGRFSVFNEEVEAELAKHILIFEERMFEMGIRDVRKLAFELATRNNLKHNFNTDKRMAGKKWYYGFMSRHKEISLRQPEKTSMARAAGFSKARVDEFYELLKTICEEDKFTATRIFNVDETGCSTVQRQCQKILAKKGKHQIGSISSGERGVNTTVVCCASAAGQFVPPMIIFKRKRFQEELSLGAPPGSIVTISDTGYINSDLFVTWLNHFIETVKPSPDAPVLLLLDGHSTHSKNLKALRITRDNGIRLLQLPSHTTHRLQPLDVGFFRAFQNVYRQCIQKWLRNNVGRTVSMFQVSVIIGEAYGLAATVRNAQNAFRASGIWPIDENVFKETDFAASMMFDKASNSNHESQQEASSEEDNIPLAQVVLRTKRAASTSLNISVQDISPLPIKKSKSSKVCRTQDAVELTSSPYKNELEARAEASKIRLFAVTLTITIV</sequence>
<dbReference type="InterPro" id="IPR007889">
    <property type="entry name" value="HTH_Psq"/>
</dbReference>
<protein>
    <recommendedName>
        <fullName evidence="6">HTH CENPB-type domain-containing protein</fullName>
    </recommendedName>
</protein>
<comment type="subcellular location">
    <subcellularLocation>
        <location evidence="1">Nucleus</location>
    </subcellularLocation>
</comment>
<organism evidence="4 5">
    <name type="scientific">Acanthoscelides obtectus</name>
    <name type="common">Bean weevil</name>
    <name type="synonym">Bruchus obtectus</name>
    <dbReference type="NCBI Taxonomy" id="200917"/>
    <lineage>
        <taxon>Eukaryota</taxon>
        <taxon>Metazoa</taxon>
        <taxon>Ecdysozoa</taxon>
        <taxon>Arthropoda</taxon>
        <taxon>Hexapoda</taxon>
        <taxon>Insecta</taxon>
        <taxon>Pterygota</taxon>
        <taxon>Neoptera</taxon>
        <taxon>Endopterygota</taxon>
        <taxon>Coleoptera</taxon>
        <taxon>Polyphaga</taxon>
        <taxon>Cucujiformia</taxon>
        <taxon>Chrysomeloidea</taxon>
        <taxon>Chrysomelidae</taxon>
        <taxon>Bruchinae</taxon>
        <taxon>Bruchini</taxon>
        <taxon>Acanthoscelides</taxon>
    </lineage>
</organism>
<dbReference type="GO" id="GO:0003677">
    <property type="term" value="F:DNA binding"/>
    <property type="evidence" value="ECO:0007669"/>
    <property type="project" value="InterPro"/>
</dbReference>
<dbReference type="Pfam" id="PF05225">
    <property type="entry name" value="HTH_psq"/>
    <property type="match status" value="1"/>
</dbReference>
<dbReference type="PANTHER" id="PTHR19303:SF71">
    <property type="entry name" value="ZINC FINGER PHD-TYPE DOMAIN-CONTAINING PROTEIN"/>
    <property type="match status" value="1"/>
</dbReference>
<proteinExistence type="predicted"/>
<dbReference type="Proteomes" id="UP001152888">
    <property type="component" value="Unassembled WGS sequence"/>
</dbReference>
<evidence type="ECO:0000313" key="5">
    <source>
        <dbReference type="Proteomes" id="UP001152888"/>
    </source>
</evidence>
<dbReference type="InterPro" id="IPR036397">
    <property type="entry name" value="RNaseH_sf"/>
</dbReference>
<comment type="caution">
    <text evidence="4">The sequence shown here is derived from an EMBL/GenBank/DDBJ whole genome shotgun (WGS) entry which is preliminary data.</text>
</comment>
<reference evidence="4" key="1">
    <citation type="submission" date="2022-03" db="EMBL/GenBank/DDBJ databases">
        <authorList>
            <person name="Sayadi A."/>
        </authorList>
    </citation>
    <scope>NUCLEOTIDE SEQUENCE</scope>
</reference>
<evidence type="ECO:0000259" key="2">
    <source>
        <dbReference type="Pfam" id="PF03184"/>
    </source>
</evidence>
<dbReference type="InterPro" id="IPR004875">
    <property type="entry name" value="DDE_SF_endonuclease_dom"/>
</dbReference>
<name>A0A9P0P3D7_ACAOB</name>
<dbReference type="EMBL" id="CAKOFQ010006764">
    <property type="protein sequence ID" value="CAH1969387.1"/>
    <property type="molecule type" value="Genomic_DNA"/>
</dbReference>
<feature type="domain" description="DDE-1" evidence="2">
    <location>
        <begin position="340"/>
        <end position="474"/>
    </location>
</feature>
<dbReference type="Pfam" id="PF03184">
    <property type="entry name" value="DDE_1"/>
    <property type="match status" value="1"/>
</dbReference>
<dbReference type="GO" id="GO:0005634">
    <property type="term" value="C:nucleus"/>
    <property type="evidence" value="ECO:0007669"/>
    <property type="project" value="UniProtKB-SubCell"/>
</dbReference>
<accession>A0A9P0P3D7</accession>
<dbReference type="SUPFAM" id="SSF46689">
    <property type="entry name" value="Homeodomain-like"/>
    <property type="match status" value="1"/>
</dbReference>
<evidence type="ECO:0000256" key="1">
    <source>
        <dbReference type="ARBA" id="ARBA00004123"/>
    </source>
</evidence>
<dbReference type="Gene3D" id="3.30.420.10">
    <property type="entry name" value="Ribonuclease H-like superfamily/Ribonuclease H"/>
    <property type="match status" value="1"/>
</dbReference>
<dbReference type="OrthoDB" id="6754464at2759"/>
<dbReference type="InterPro" id="IPR009057">
    <property type="entry name" value="Homeodomain-like_sf"/>
</dbReference>
<feature type="domain" description="HTH psq-type" evidence="3">
    <location>
        <begin position="139"/>
        <end position="177"/>
    </location>
</feature>
<keyword evidence="5" id="KW-1185">Reference proteome</keyword>
<gene>
    <name evidence="4" type="ORF">ACAOBT_LOCUS8383</name>
</gene>